<dbReference type="STRING" id="1469647.BC351_12840"/>
<dbReference type="RefSeq" id="WP_079421140.1">
    <property type="nucleotide sequence ID" value="NZ_MBTG01000072.1"/>
</dbReference>
<organism evidence="1 2">
    <name type="scientific">Paenibacillus ferrarius</name>
    <dbReference type="NCBI Taxonomy" id="1469647"/>
    <lineage>
        <taxon>Bacteria</taxon>
        <taxon>Bacillati</taxon>
        <taxon>Bacillota</taxon>
        <taxon>Bacilli</taxon>
        <taxon>Bacillales</taxon>
        <taxon>Paenibacillaceae</taxon>
        <taxon>Paenibacillus</taxon>
    </lineage>
</organism>
<dbReference type="Gene3D" id="3.30.470.20">
    <property type="entry name" value="ATP-grasp fold, B domain"/>
    <property type="match status" value="1"/>
</dbReference>
<evidence type="ECO:0008006" key="3">
    <source>
        <dbReference type="Google" id="ProtNLM"/>
    </source>
</evidence>
<proteinExistence type="predicted"/>
<dbReference type="Proteomes" id="UP000190626">
    <property type="component" value="Unassembled WGS sequence"/>
</dbReference>
<name>A0A1V4H6H0_9BACL</name>
<sequence>MRRSPQRPLLGIMVTELNRELPFASADFYQSLTLHGANEGLDVFVFSPNRIDWQQGLVRGYRYESERKEWVMKLFPLPPLIYDRCFFSSKRSYQQYRYHVSRLRKTPSIRFLGYGLSGKWEVGQILQKDSALHSYLPETSLLTGRSQLKEWLRSRNDVFLKPQGGSQGRGALHLQHLRATEGGSMFLIKGRDANNRSIQQQFKEFDACWSWLHRMIGSRPYLIQEYLTLQSSQGMAYDVRSLVQKNGQGQWEISGMAARIGKPGSITSNLHGGGTAEDVSNFLTKEFGAFQAEELIDTLTQLSSRVPFVLETYHGRLAELGIDFGIDTQGRIWILEVNSKPGRTIFARMHNNKAQTKSIANPIHYAGFLLHKKLS</sequence>
<protein>
    <recommendedName>
        <fullName evidence="3">ATP-grasp domain-containing protein</fullName>
    </recommendedName>
</protein>
<dbReference type="EMBL" id="MBTG01000072">
    <property type="protein sequence ID" value="OPH46821.1"/>
    <property type="molecule type" value="Genomic_DNA"/>
</dbReference>
<gene>
    <name evidence="1" type="ORF">BC351_12840</name>
</gene>
<dbReference type="Pfam" id="PF14398">
    <property type="entry name" value="ATPgrasp_YheCD"/>
    <property type="match status" value="1"/>
</dbReference>
<evidence type="ECO:0000313" key="1">
    <source>
        <dbReference type="EMBL" id="OPH46821.1"/>
    </source>
</evidence>
<dbReference type="AlphaFoldDB" id="A0A1V4H6H0"/>
<evidence type="ECO:0000313" key="2">
    <source>
        <dbReference type="Proteomes" id="UP000190626"/>
    </source>
</evidence>
<dbReference type="SUPFAM" id="SSF56059">
    <property type="entry name" value="Glutathione synthetase ATP-binding domain-like"/>
    <property type="match status" value="1"/>
</dbReference>
<dbReference type="InterPro" id="IPR026838">
    <property type="entry name" value="YheC/D"/>
</dbReference>
<accession>A0A1V4H6H0</accession>
<comment type="caution">
    <text evidence="1">The sequence shown here is derived from an EMBL/GenBank/DDBJ whole genome shotgun (WGS) entry which is preliminary data.</text>
</comment>
<reference evidence="2" key="1">
    <citation type="submission" date="2016-07" db="EMBL/GenBank/DDBJ databases">
        <authorList>
            <person name="Florea S."/>
            <person name="Webb J.S."/>
            <person name="Jaromczyk J."/>
            <person name="Schardl C.L."/>
        </authorList>
    </citation>
    <scope>NUCLEOTIDE SEQUENCE [LARGE SCALE GENOMIC DNA]</scope>
    <source>
        <strain evidence="2">CY1</strain>
    </source>
</reference>
<dbReference type="OrthoDB" id="7869153at2"/>
<keyword evidence="2" id="KW-1185">Reference proteome</keyword>